<comment type="subcellular location">
    <subcellularLocation>
        <location evidence="2">Plastid</location>
        <location evidence="2">Chloroplast thylakoid membrane</location>
        <topology evidence="2">Multi-pass membrane protein</topology>
    </subcellularLocation>
</comment>
<evidence type="ECO:0000256" key="18">
    <source>
        <dbReference type="ARBA" id="ARBA00047726"/>
    </source>
</evidence>
<evidence type="ECO:0000256" key="10">
    <source>
        <dbReference type="ARBA" id="ARBA00022957"/>
    </source>
</evidence>
<evidence type="ECO:0000256" key="14">
    <source>
        <dbReference type="ARBA" id="ARBA00023078"/>
    </source>
</evidence>
<evidence type="ECO:0000256" key="7">
    <source>
        <dbReference type="ARBA" id="ARBA00022692"/>
    </source>
</evidence>
<keyword evidence="11" id="KW-1278">Translocase</keyword>
<dbReference type="Pfam" id="PF01010">
    <property type="entry name" value="Proton_antipo_C"/>
    <property type="match status" value="1"/>
</dbReference>
<evidence type="ECO:0000256" key="13">
    <source>
        <dbReference type="ARBA" id="ARBA00023027"/>
    </source>
</evidence>
<evidence type="ECO:0000259" key="20">
    <source>
        <dbReference type="Pfam" id="PF01010"/>
    </source>
</evidence>
<evidence type="ECO:0000256" key="3">
    <source>
        <dbReference type="ARBA" id="ARBA00008200"/>
    </source>
</evidence>
<keyword evidence="13" id="KW-0520">NAD</keyword>
<evidence type="ECO:0000256" key="4">
    <source>
        <dbReference type="ARBA" id="ARBA00011199"/>
    </source>
</evidence>
<comment type="catalytic activity">
    <reaction evidence="19">
        <text>a plastoquinone + NADH + (n+1) H(+)(in) = a plastoquinol + NAD(+) + n H(+)(out)</text>
        <dbReference type="Rhea" id="RHEA:42608"/>
        <dbReference type="Rhea" id="RHEA-COMP:9561"/>
        <dbReference type="Rhea" id="RHEA-COMP:9562"/>
        <dbReference type="ChEBI" id="CHEBI:15378"/>
        <dbReference type="ChEBI" id="CHEBI:17757"/>
        <dbReference type="ChEBI" id="CHEBI:57540"/>
        <dbReference type="ChEBI" id="CHEBI:57945"/>
        <dbReference type="ChEBI" id="CHEBI:62192"/>
    </reaction>
</comment>
<keyword evidence="12" id="KW-1133">Transmembrane helix</keyword>
<keyword evidence="7" id="KW-0812">Transmembrane</keyword>
<reference evidence="21" key="2">
    <citation type="submission" date="2019-01" db="UniProtKB">
        <authorList>
            <consortium name="EnsemblPlants"/>
        </authorList>
    </citation>
    <scope>IDENTIFICATION</scope>
    <source>
        <strain evidence="21">cv. Heinz 1706</strain>
    </source>
</reference>
<dbReference type="GO" id="GO:0048038">
    <property type="term" value="F:quinone binding"/>
    <property type="evidence" value="ECO:0007669"/>
    <property type="project" value="UniProtKB-KW"/>
</dbReference>
<evidence type="ECO:0000256" key="1">
    <source>
        <dbReference type="ARBA" id="ARBA00004059"/>
    </source>
</evidence>
<organism evidence="21">
    <name type="scientific">Solanum lycopersicum</name>
    <name type="common">Tomato</name>
    <name type="synonym">Lycopersicon esculentum</name>
    <dbReference type="NCBI Taxonomy" id="4081"/>
    <lineage>
        <taxon>Eukaryota</taxon>
        <taxon>Viridiplantae</taxon>
        <taxon>Streptophyta</taxon>
        <taxon>Embryophyta</taxon>
        <taxon>Tracheophyta</taxon>
        <taxon>Spermatophyta</taxon>
        <taxon>Magnoliopsida</taxon>
        <taxon>eudicotyledons</taxon>
        <taxon>Gunneridae</taxon>
        <taxon>Pentapetalae</taxon>
        <taxon>asterids</taxon>
        <taxon>lamiids</taxon>
        <taxon>Solanales</taxon>
        <taxon>Solanaceae</taxon>
        <taxon>Solanoideae</taxon>
        <taxon>Solaneae</taxon>
        <taxon>Solanum</taxon>
        <taxon>Solanum subgen. Lycopersicon</taxon>
    </lineage>
</organism>
<dbReference type="AlphaFoldDB" id="A0A3Q7IWM4"/>
<evidence type="ECO:0000313" key="22">
    <source>
        <dbReference type="Proteomes" id="UP000004994"/>
    </source>
</evidence>
<evidence type="ECO:0000256" key="15">
    <source>
        <dbReference type="ARBA" id="ARBA00023136"/>
    </source>
</evidence>
<name>A0A3Q7IWM4_SOLLC</name>
<dbReference type="Gramene" id="Solyc11g044636.1.1">
    <property type="protein sequence ID" value="Solyc11g044636.1.1"/>
    <property type="gene ID" value="Solyc11g044636.1"/>
</dbReference>
<evidence type="ECO:0000256" key="9">
    <source>
        <dbReference type="ARBA" id="ARBA00022857"/>
    </source>
</evidence>
<feature type="domain" description="NADH:ubiquinone/plastoquinone oxidoreductase chloroplast chain 5 C-terminal" evidence="20">
    <location>
        <begin position="35"/>
        <end position="97"/>
    </location>
</feature>
<evidence type="ECO:0000256" key="16">
    <source>
        <dbReference type="ARBA" id="ARBA00029876"/>
    </source>
</evidence>
<proteinExistence type="inferred from homology"/>
<protein>
    <recommendedName>
        <fullName evidence="5">NAD(P)H-quinone oxidoreductase subunit 5, chloroplastic</fullName>
    </recommendedName>
    <alternativeName>
        <fullName evidence="17">NAD(P)H dehydrogenase subunit 5</fullName>
    </alternativeName>
    <alternativeName>
        <fullName evidence="16">NADH-plastoquinone oxidoreductase subunit 5</fullName>
    </alternativeName>
</protein>
<comment type="similarity">
    <text evidence="3">Belongs to the complex I subunit 5 family.</text>
</comment>
<keyword evidence="8" id="KW-0874">Quinone</keyword>
<evidence type="ECO:0000256" key="19">
    <source>
        <dbReference type="ARBA" id="ARBA00048026"/>
    </source>
</evidence>
<comment type="catalytic activity">
    <reaction evidence="18">
        <text>a plastoquinone + NADPH + (n+1) H(+)(in) = a plastoquinol + NADP(+) + n H(+)(out)</text>
        <dbReference type="Rhea" id="RHEA:42612"/>
        <dbReference type="Rhea" id="RHEA-COMP:9561"/>
        <dbReference type="Rhea" id="RHEA-COMP:9562"/>
        <dbReference type="ChEBI" id="CHEBI:15378"/>
        <dbReference type="ChEBI" id="CHEBI:17757"/>
        <dbReference type="ChEBI" id="CHEBI:57783"/>
        <dbReference type="ChEBI" id="CHEBI:58349"/>
        <dbReference type="ChEBI" id="CHEBI:62192"/>
    </reaction>
</comment>
<evidence type="ECO:0000313" key="21">
    <source>
        <dbReference type="EnsemblPlants" id="Solyc11g044636.1.1"/>
    </source>
</evidence>
<evidence type="ECO:0000256" key="11">
    <source>
        <dbReference type="ARBA" id="ARBA00022967"/>
    </source>
</evidence>
<comment type="function">
    <text evidence="1">NDH shuttles electrons from NAD(P)H:plastoquinone, via FMN and iron-sulfur (Fe-S) centers, to quinones in the photosynthetic chain and possibly in a chloroplast respiratory chain. The immediate electron acceptor for the enzyme in this species is believed to be plastoquinone. Couples the redox reaction to proton translocation, and thus conserves the redox energy in a proton gradient.</text>
</comment>
<dbReference type="InParanoid" id="A0A3Q7IWM4"/>
<evidence type="ECO:0000256" key="2">
    <source>
        <dbReference type="ARBA" id="ARBA00004454"/>
    </source>
</evidence>
<reference evidence="21" key="1">
    <citation type="journal article" date="2012" name="Nature">
        <title>The tomato genome sequence provides insights into fleshy fruit evolution.</title>
        <authorList>
            <consortium name="Tomato Genome Consortium"/>
        </authorList>
    </citation>
    <scope>NUCLEOTIDE SEQUENCE [LARGE SCALE GENOMIC DNA]</scope>
    <source>
        <strain evidence="21">cv. Heinz 1706</strain>
    </source>
</reference>
<keyword evidence="6" id="KW-0934">Plastid</keyword>
<keyword evidence="14" id="KW-0793">Thylakoid</keyword>
<sequence>MTRSFMTIAHFKHKAISSYPYESDNTINLLHPKSNNLAYFEIFIVSFLYKPIYSSLKILEFINSFVKKDPKRILWAKILNGIYDWSYNRAYIDVFYT</sequence>
<dbReference type="EnsemblPlants" id="Solyc11g044636.1.1">
    <property type="protein sequence ID" value="Solyc11g044636.1.1"/>
    <property type="gene ID" value="Solyc11g044636.1"/>
</dbReference>
<evidence type="ECO:0000256" key="17">
    <source>
        <dbReference type="ARBA" id="ARBA00031649"/>
    </source>
</evidence>
<dbReference type="InterPro" id="IPR002128">
    <property type="entry name" value="NADH_UbQ_OxRdtase_chlpt_su5_C"/>
</dbReference>
<evidence type="ECO:0000256" key="8">
    <source>
        <dbReference type="ARBA" id="ARBA00022719"/>
    </source>
</evidence>
<keyword evidence="6" id="KW-0150">Chloroplast</keyword>
<keyword evidence="22" id="KW-1185">Reference proteome</keyword>
<evidence type="ECO:0000256" key="12">
    <source>
        <dbReference type="ARBA" id="ARBA00022989"/>
    </source>
</evidence>
<keyword evidence="15" id="KW-0472">Membrane</keyword>
<dbReference type="GO" id="GO:0009535">
    <property type="term" value="C:chloroplast thylakoid membrane"/>
    <property type="evidence" value="ECO:0007669"/>
    <property type="project" value="UniProtKB-SubCell"/>
</dbReference>
<dbReference type="Proteomes" id="UP000004994">
    <property type="component" value="Chromosome 11"/>
</dbReference>
<keyword evidence="9" id="KW-0521">NADP</keyword>
<evidence type="ECO:0000256" key="6">
    <source>
        <dbReference type="ARBA" id="ARBA00022528"/>
    </source>
</evidence>
<comment type="subunit">
    <text evidence="4">NDH is composed of at least 16 different subunits, 5 of which are encoded in the nucleus.</text>
</comment>
<evidence type="ECO:0000256" key="5">
    <source>
        <dbReference type="ARBA" id="ARBA00018648"/>
    </source>
</evidence>
<dbReference type="STRING" id="4081.A0A3Q7IWM4"/>
<keyword evidence="10" id="KW-0618">Plastoquinone</keyword>
<accession>A0A3Q7IWM4</accession>